<evidence type="ECO:0000313" key="2">
    <source>
        <dbReference type="Proteomes" id="UP000523079"/>
    </source>
</evidence>
<gene>
    <name evidence="1" type="ORF">FHX74_003885</name>
</gene>
<name>A0A7W3IVX6_9ACTN</name>
<dbReference type="Pfam" id="PF06089">
    <property type="entry name" value="Asparaginase_II"/>
    <property type="match status" value="1"/>
</dbReference>
<protein>
    <submittedName>
        <fullName evidence="1">L-asparaginase II</fullName>
    </submittedName>
</protein>
<dbReference type="EMBL" id="JACGWT010000007">
    <property type="protein sequence ID" value="MBA8796232.1"/>
    <property type="molecule type" value="Genomic_DNA"/>
</dbReference>
<dbReference type="PANTHER" id="PTHR42110:SF1">
    <property type="entry name" value="L-ASPARAGINASE, PUTATIVE (AFU_ORTHOLOGUE AFUA_3G11890)-RELATED"/>
    <property type="match status" value="1"/>
</dbReference>
<dbReference type="AlphaFoldDB" id="A0A7W3IVX6"/>
<keyword evidence="2" id="KW-1185">Reference proteome</keyword>
<proteinExistence type="predicted"/>
<dbReference type="InterPro" id="IPR010349">
    <property type="entry name" value="Asparaginase_II"/>
</dbReference>
<sequence length="326" mass="34047">MSSGFESDPILVEVTRGDVVESVHRGRVAVTGPDGELIASIGEPFAPIYPRSSLKPLQAVGMLRAGLDLDGALLALASASHSGEPFHLDGVREVLSRSDLDVDALQTPPDYPLDDEARTAWIASGRGKEPLAMNCSGKHAGMLRTAVLRGDDPTRYRDPGQPVQTAIVRTIDDLAGQQAQNLTVDGCGAPLWSIELYGLARAFGRIAQGAPGTEEGRVAEAIRAHPEFVSGTHRDEVELHRAVPGLIGKGGAEAVHAVGLPDGRGVALKIADGGARGRAALMAAVLNALGYDDPILTAHQQLPTLGHGEPVGVIRPVADLAARLRG</sequence>
<dbReference type="PANTHER" id="PTHR42110">
    <property type="entry name" value="L-ASPARAGINASE, PUTATIVE (AFU_ORTHOLOGUE AFUA_3G11890)-RELATED"/>
    <property type="match status" value="1"/>
</dbReference>
<evidence type="ECO:0000313" key="1">
    <source>
        <dbReference type="EMBL" id="MBA8796232.1"/>
    </source>
</evidence>
<reference evidence="1 2" key="1">
    <citation type="submission" date="2020-07" db="EMBL/GenBank/DDBJ databases">
        <title>Sequencing the genomes of 1000 actinobacteria strains.</title>
        <authorList>
            <person name="Klenk H.-P."/>
        </authorList>
    </citation>
    <scope>NUCLEOTIDE SEQUENCE [LARGE SCALE GENOMIC DNA]</scope>
    <source>
        <strain evidence="1 2">DSM 100723</strain>
    </source>
</reference>
<dbReference type="Proteomes" id="UP000523079">
    <property type="component" value="Unassembled WGS sequence"/>
</dbReference>
<accession>A0A7W3IVX6</accession>
<dbReference type="RefSeq" id="WP_182561857.1">
    <property type="nucleotide sequence ID" value="NZ_JACGWT010000007.1"/>
</dbReference>
<organism evidence="1 2">
    <name type="scientific">Microlunatus kandeliicorticis</name>
    <dbReference type="NCBI Taxonomy" id="1759536"/>
    <lineage>
        <taxon>Bacteria</taxon>
        <taxon>Bacillati</taxon>
        <taxon>Actinomycetota</taxon>
        <taxon>Actinomycetes</taxon>
        <taxon>Propionibacteriales</taxon>
        <taxon>Propionibacteriaceae</taxon>
        <taxon>Microlunatus</taxon>
    </lineage>
</organism>
<comment type="caution">
    <text evidence="1">The sequence shown here is derived from an EMBL/GenBank/DDBJ whole genome shotgun (WGS) entry which is preliminary data.</text>
</comment>